<dbReference type="STRING" id="7222.B4JK97"/>
<dbReference type="Proteomes" id="UP000001070">
    <property type="component" value="Unassembled WGS sequence"/>
</dbReference>
<dbReference type="PANTHER" id="PTHR21021">
    <property type="entry name" value="GAF/PUTATIVE CYTOSKELETAL PROTEIN"/>
    <property type="match status" value="1"/>
</dbReference>
<evidence type="ECO:0000256" key="2">
    <source>
        <dbReference type="ARBA" id="ARBA00018951"/>
    </source>
</evidence>
<dbReference type="EMBL" id="CH916370">
    <property type="protein sequence ID" value="EDV99999.1"/>
    <property type="molecule type" value="Genomic_DNA"/>
</dbReference>
<proteinExistence type="inferred from homology"/>
<dbReference type="AlphaFoldDB" id="B4JK97"/>
<accession>B4JK97</accession>
<dbReference type="GO" id="GO:0005829">
    <property type="term" value="C:cytosol"/>
    <property type="evidence" value="ECO:0007669"/>
    <property type="project" value="TreeGrafter"/>
</dbReference>
<evidence type="ECO:0000313" key="3">
    <source>
        <dbReference type="EMBL" id="EDV99999.1"/>
    </source>
</evidence>
<name>B4JK97_DROGR</name>
<dbReference type="InterPro" id="IPR051330">
    <property type="entry name" value="Phosphatase_reg/MetRdx"/>
</dbReference>
<sequence>MANETNVFRLPVDAESIRFNDWTISYEKSHILKSMCHLGSDKCCDKNDANRCELCNYQHSLELPHLPDMVFHKNKLVLQHKDGALMEFKPMDALALVANGKQAEEMEVACAQEWRETRAEQNMEQKYKPFDWTFTSTYQGTLNDKFRTESTTQSLNKMKLMQRENILFYHDLTLYEDELHDHGISALSVRIRVMPSGFFVLLRHFLRIDDVLIRMHDTRYHCEIENDYILKEYIHREAPCSALLQSPSSLWTNPDEIQNFLPVKSKELHKLFFE</sequence>
<keyword evidence="4" id="KW-1185">Reference proteome</keyword>
<dbReference type="FunCoup" id="B4JK97">
    <property type="interactions" value="1901"/>
</dbReference>
<dbReference type="InParanoid" id="B4JK97"/>
<dbReference type="Pfam" id="PF04176">
    <property type="entry name" value="TIP41"/>
    <property type="match status" value="1"/>
</dbReference>
<evidence type="ECO:0000256" key="1">
    <source>
        <dbReference type="ARBA" id="ARBA00006658"/>
    </source>
</evidence>
<gene>
    <name evidence="3" type="primary">Dgri\GH12616</name>
    <name evidence="3" type="ORF">Dgri_GH12616</name>
</gene>
<dbReference type="InterPro" id="IPR007303">
    <property type="entry name" value="TIP41-like"/>
</dbReference>
<dbReference type="GO" id="GO:0031929">
    <property type="term" value="P:TOR signaling"/>
    <property type="evidence" value="ECO:0007669"/>
    <property type="project" value="TreeGrafter"/>
</dbReference>
<dbReference type="PhylomeDB" id="B4JK97"/>
<organism evidence="4">
    <name type="scientific">Drosophila grimshawi</name>
    <name type="common">Hawaiian fruit fly</name>
    <name type="synonym">Idiomyia grimshawi</name>
    <dbReference type="NCBI Taxonomy" id="7222"/>
    <lineage>
        <taxon>Eukaryota</taxon>
        <taxon>Metazoa</taxon>
        <taxon>Ecdysozoa</taxon>
        <taxon>Arthropoda</taxon>
        <taxon>Hexapoda</taxon>
        <taxon>Insecta</taxon>
        <taxon>Pterygota</taxon>
        <taxon>Neoptera</taxon>
        <taxon>Endopterygota</taxon>
        <taxon>Diptera</taxon>
        <taxon>Brachycera</taxon>
        <taxon>Muscomorpha</taxon>
        <taxon>Ephydroidea</taxon>
        <taxon>Drosophilidae</taxon>
        <taxon>Drosophila</taxon>
        <taxon>Hawaiian Drosophila</taxon>
    </lineage>
</organism>
<dbReference type="PANTHER" id="PTHR21021:SF16">
    <property type="entry name" value="TIP41-LIKE PROTEIN"/>
    <property type="match status" value="1"/>
</dbReference>
<dbReference type="SMR" id="B4JK97"/>
<dbReference type="OMA" id="DMILFED"/>
<comment type="similarity">
    <text evidence="1">Belongs to the TIP41 family.</text>
</comment>
<reference evidence="3 4" key="1">
    <citation type="journal article" date="2007" name="Nature">
        <title>Evolution of genes and genomes on the Drosophila phylogeny.</title>
        <authorList>
            <consortium name="Drosophila 12 Genomes Consortium"/>
            <person name="Clark A.G."/>
            <person name="Eisen M.B."/>
            <person name="Smith D.R."/>
            <person name="Bergman C.M."/>
            <person name="Oliver B."/>
            <person name="Markow T.A."/>
            <person name="Kaufman T.C."/>
            <person name="Kellis M."/>
            <person name="Gelbart W."/>
            <person name="Iyer V.N."/>
            <person name="Pollard D.A."/>
            <person name="Sackton T.B."/>
            <person name="Larracuente A.M."/>
            <person name="Singh N.D."/>
            <person name="Abad J.P."/>
            <person name="Abt D.N."/>
            <person name="Adryan B."/>
            <person name="Aguade M."/>
            <person name="Akashi H."/>
            <person name="Anderson W.W."/>
            <person name="Aquadro C.F."/>
            <person name="Ardell D.H."/>
            <person name="Arguello R."/>
            <person name="Artieri C.G."/>
            <person name="Barbash D.A."/>
            <person name="Barker D."/>
            <person name="Barsanti P."/>
            <person name="Batterham P."/>
            <person name="Batzoglou S."/>
            <person name="Begun D."/>
            <person name="Bhutkar A."/>
            <person name="Blanco E."/>
            <person name="Bosak S.A."/>
            <person name="Bradley R.K."/>
            <person name="Brand A.D."/>
            <person name="Brent M.R."/>
            <person name="Brooks A.N."/>
            <person name="Brown R.H."/>
            <person name="Butlin R.K."/>
            <person name="Caggese C."/>
            <person name="Calvi B.R."/>
            <person name="Bernardo de Carvalho A."/>
            <person name="Caspi A."/>
            <person name="Castrezana S."/>
            <person name="Celniker S.E."/>
            <person name="Chang J.L."/>
            <person name="Chapple C."/>
            <person name="Chatterji S."/>
            <person name="Chinwalla A."/>
            <person name="Civetta A."/>
            <person name="Clifton S.W."/>
            <person name="Comeron J.M."/>
            <person name="Costello J.C."/>
            <person name="Coyne J.A."/>
            <person name="Daub J."/>
            <person name="David R.G."/>
            <person name="Delcher A.L."/>
            <person name="Delehaunty K."/>
            <person name="Do C.B."/>
            <person name="Ebling H."/>
            <person name="Edwards K."/>
            <person name="Eickbush T."/>
            <person name="Evans J.D."/>
            <person name="Filipski A."/>
            <person name="Findeiss S."/>
            <person name="Freyhult E."/>
            <person name="Fulton L."/>
            <person name="Fulton R."/>
            <person name="Garcia A.C."/>
            <person name="Gardiner A."/>
            <person name="Garfield D.A."/>
            <person name="Garvin B.E."/>
            <person name="Gibson G."/>
            <person name="Gilbert D."/>
            <person name="Gnerre S."/>
            <person name="Godfrey J."/>
            <person name="Good R."/>
            <person name="Gotea V."/>
            <person name="Gravely B."/>
            <person name="Greenberg A.J."/>
            <person name="Griffiths-Jones S."/>
            <person name="Gross S."/>
            <person name="Guigo R."/>
            <person name="Gustafson E.A."/>
            <person name="Haerty W."/>
            <person name="Hahn M.W."/>
            <person name="Halligan D.L."/>
            <person name="Halpern A.L."/>
            <person name="Halter G.M."/>
            <person name="Han M.V."/>
            <person name="Heger A."/>
            <person name="Hillier L."/>
            <person name="Hinrichs A.S."/>
            <person name="Holmes I."/>
            <person name="Hoskins R.A."/>
            <person name="Hubisz M.J."/>
            <person name="Hultmark D."/>
            <person name="Huntley M.A."/>
            <person name="Jaffe D.B."/>
            <person name="Jagadeeshan S."/>
            <person name="Jeck W.R."/>
            <person name="Johnson J."/>
            <person name="Jones C.D."/>
            <person name="Jordan W.C."/>
            <person name="Karpen G.H."/>
            <person name="Kataoka E."/>
            <person name="Keightley P.D."/>
            <person name="Kheradpour P."/>
            <person name="Kirkness E.F."/>
            <person name="Koerich L.B."/>
            <person name="Kristiansen K."/>
            <person name="Kudrna D."/>
            <person name="Kulathinal R.J."/>
            <person name="Kumar S."/>
            <person name="Kwok R."/>
            <person name="Lander E."/>
            <person name="Langley C.H."/>
            <person name="Lapoint R."/>
            <person name="Lazzaro B.P."/>
            <person name="Lee S.J."/>
            <person name="Levesque L."/>
            <person name="Li R."/>
            <person name="Lin C.F."/>
            <person name="Lin M.F."/>
            <person name="Lindblad-Toh K."/>
            <person name="Llopart A."/>
            <person name="Long M."/>
            <person name="Low L."/>
            <person name="Lozovsky E."/>
            <person name="Lu J."/>
            <person name="Luo M."/>
            <person name="Machado C.A."/>
            <person name="Makalowski W."/>
            <person name="Marzo M."/>
            <person name="Matsuda M."/>
            <person name="Matzkin L."/>
            <person name="McAllister B."/>
            <person name="McBride C.S."/>
            <person name="McKernan B."/>
            <person name="McKernan K."/>
            <person name="Mendez-Lago M."/>
            <person name="Minx P."/>
            <person name="Mollenhauer M.U."/>
            <person name="Montooth K."/>
            <person name="Mount S.M."/>
            <person name="Mu X."/>
            <person name="Myers E."/>
            <person name="Negre B."/>
            <person name="Newfeld S."/>
            <person name="Nielsen R."/>
            <person name="Noor M.A."/>
            <person name="O'Grady P."/>
            <person name="Pachter L."/>
            <person name="Papaceit M."/>
            <person name="Parisi M.J."/>
            <person name="Parisi M."/>
            <person name="Parts L."/>
            <person name="Pedersen J.S."/>
            <person name="Pesole G."/>
            <person name="Phillippy A.M."/>
            <person name="Ponting C.P."/>
            <person name="Pop M."/>
            <person name="Porcelli D."/>
            <person name="Powell J.R."/>
            <person name="Prohaska S."/>
            <person name="Pruitt K."/>
            <person name="Puig M."/>
            <person name="Quesneville H."/>
            <person name="Ram K.R."/>
            <person name="Rand D."/>
            <person name="Rasmussen M.D."/>
            <person name="Reed L.K."/>
            <person name="Reenan R."/>
            <person name="Reily A."/>
            <person name="Remington K.A."/>
            <person name="Rieger T.T."/>
            <person name="Ritchie M.G."/>
            <person name="Robin C."/>
            <person name="Rogers Y.H."/>
            <person name="Rohde C."/>
            <person name="Rozas J."/>
            <person name="Rubenfield M.J."/>
            <person name="Ruiz A."/>
            <person name="Russo S."/>
            <person name="Salzberg S.L."/>
            <person name="Sanchez-Gracia A."/>
            <person name="Saranga D.J."/>
            <person name="Sato H."/>
            <person name="Schaeffer S.W."/>
            <person name="Schatz M.C."/>
            <person name="Schlenke T."/>
            <person name="Schwartz R."/>
            <person name="Segarra C."/>
            <person name="Singh R.S."/>
            <person name="Sirot L."/>
            <person name="Sirota M."/>
            <person name="Sisneros N.B."/>
            <person name="Smith C.D."/>
            <person name="Smith T.F."/>
            <person name="Spieth J."/>
            <person name="Stage D.E."/>
            <person name="Stark A."/>
            <person name="Stephan W."/>
            <person name="Strausberg R.L."/>
            <person name="Strempel S."/>
            <person name="Sturgill D."/>
            <person name="Sutton G."/>
            <person name="Sutton G.G."/>
            <person name="Tao W."/>
            <person name="Teichmann S."/>
            <person name="Tobari Y.N."/>
            <person name="Tomimura Y."/>
            <person name="Tsolas J.M."/>
            <person name="Valente V.L."/>
            <person name="Venter E."/>
            <person name="Venter J.C."/>
            <person name="Vicario S."/>
            <person name="Vieira F.G."/>
            <person name="Vilella A.J."/>
            <person name="Villasante A."/>
            <person name="Walenz B."/>
            <person name="Wang J."/>
            <person name="Wasserman M."/>
            <person name="Watts T."/>
            <person name="Wilson D."/>
            <person name="Wilson R.K."/>
            <person name="Wing R.A."/>
            <person name="Wolfner M.F."/>
            <person name="Wong A."/>
            <person name="Wong G.K."/>
            <person name="Wu C.I."/>
            <person name="Wu G."/>
            <person name="Yamamoto D."/>
            <person name="Yang H.P."/>
            <person name="Yang S.P."/>
            <person name="Yorke J.A."/>
            <person name="Yoshida K."/>
            <person name="Zdobnov E."/>
            <person name="Zhang P."/>
            <person name="Zhang Y."/>
            <person name="Zimin A.V."/>
            <person name="Baldwin J."/>
            <person name="Abdouelleil A."/>
            <person name="Abdulkadir J."/>
            <person name="Abebe A."/>
            <person name="Abera B."/>
            <person name="Abreu J."/>
            <person name="Acer S.C."/>
            <person name="Aftuck L."/>
            <person name="Alexander A."/>
            <person name="An P."/>
            <person name="Anderson E."/>
            <person name="Anderson S."/>
            <person name="Arachi H."/>
            <person name="Azer M."/>
            <person name="Bachantsang P."/>
            <person name="Barry A."/>
            <person name="Bayul T."/>
            <person name="Berlin A."/>
            <person name="Bessette D."/>
            <person name="Bloom T."/>
            <person name="Blye J."/>
            <person name="Boguslavskiy L."/>
            <person name="Bonnet C."/>
            <person name="Boukhgalter B."/>
            <person name="Bourzgui I."/>
            <person name="Brown A."/>
            <person name="Cahill P."/>
            <person name="Channer S."/>
            <person name="Cheshatsang Y."/>
            <person name="Chuda L."/>
            <person name="Citroen M."/>
            <person name="Collymore A."/>
            <person name="Cooke P."/>
            <person name="Costello M."/>
            <person name="D'Aco K."/>
            <person name="Daza R."/>
            <person name="De Haan G."/>
            <person name="DeGray S."/>
            <person name="DeMaso C."/>
            <person name="Dhargay N."/>
            <person name="Dooley K."/>
            <person name="Dooley E."/>
            <person name="Doricent M."/>
            <person name="Dorje P."/>
            <person name="Dorjee K."/>
            <person name="Dupes A."/>
            <person name="Elong R."/>
            <person name="Falk J."/>
            <person name="Farina A."/>
            <person name="Faro S."/>
            <person name="Ferguson D."/>
            <person name="Fisher S."/>
            <person name="Foley C.D."/>
            <person name="Franke A."/>
            <person name="Friedrich D."/>
            <person name="Gadbois L."/>
            <person name="Gearin G."/>
            <person name="Gearin C.R."/>
            <person name="Giannoukos G."/>
            <person name="Goode T."/>
            <person name="Graham J."/>
            <person name="Grandbois E."/>
            <person name="Grewal S."/>
            <person name="Gyaltsen K."/>
            <person name="Hafez N."/>
            <person name="Hagos B."/>
            <person name="Hall J."/>
            <person name="Henson C."/>
            <person name="Hollinger A."/>
            <person name="Honan T."/>
            <person name="Huard M.D."/>
            <person name="Hughes L."/>
            <person name="Hurhula B."/>
            <person name="Husby M.E."/>
            <person name="Kamat A."/>
            <person name="Kanga B."/>
            <person name="Kashin S."/>
            <person name="Khazanovich D."/>
            <person name="Kisner P."/>
            <person name="Lance K."/>
            <person name="Lara M."/>
            <person name="Lee W."/>
            <person name="Lennon N."/>
            <person name="Letendre F."/>
            <person name="LeVine R."/>
            <person name="Lipovsky A."/>
            <person name="Liu X."/>
            <person name="Liu J."/>
            <person name="Liu S."/>
            <person name="Lokyitsang T."/>
            <person name="Lokyitsang Y."/>
            <person name="Lubonja R."/>
            <person name="Lui A."/>
            <person name="MacDonald P."/>
            <person name="Magnisalis V."/>
            <person name="Maru K."/>
            <person name="Matthews C."/>
            <person name="McCusker W."/>
            <person name="McDonough S."/>
            <person name="Mehta T."/>
            <person name="Meldrim J."/>
            <person name="Meneus L."/>
            <person name="Mihai O."/>
            <person name="Mihalev A."/>
            <person name="Mihova T."/>
            <person name="Mittelman R."/>
            <person name="Mlenga V."/>
            <person name="Montmayeur A."/>
            <person name="Mulrain L."/>
            <person name="Navidi A."/>
            <person name="Naylor J."/>
            <person name="Negash T."/>
            <person name="Nguyen T."/>
            <person name="Nguyen N."/>
            <person name="Nicol R."/>
            <person name="Norbu C."/>
            <person name="Norbu N."/>
            <person name="Novod N."/>
            <person name="O'Neill B."/>
            <person name="Osman S."/>
            <person name="Markiewicz E."/>
            <person name="Oyono O.L."/>
            <person name="Patti C."/>
            <person name="Phunkhang P."/>
            <person name="Pierre F."/>
            <person name="Priest M."/>
            <person name="Raghuraman S."/>
            <person name="Rege F."/>
            <person name="Reyes R."/>
            <person name="Rise C."/>
            <person name="Rogov P."/>
            <person name="Ross K."/>
            <person name="Ryan E."/>
            <person name="Settipalli S."/>
            <person name="Shea T."/>
            <person name="Sherpa N."/>
            <person name="Shi L."/>
            <person name="Shih D."/>
            <person name="Sparrow T."/>
            <person name="Spaulding J."/>
            <person name="Stalker J."/>
            <person name="Stange-Thomann N."/>
            <person name="Stavropoulos S."/>
            <person name="Stone C."/>
            <person name="Strader C."/>
            <person name="Tesfaye S."/>
            <person name="Thomson T."/>
            <person name="Thoulutsang Y."/>
            <person name="Thoulutsang D."/>
            <person name="Topham K."/>
            <person name="Topping I."/>
            <person name="Tsamla T."/>
            <person name="Vassiliev H."/>
            <person name="Vo A."/>
            <person name="Wangchuk T."/>
            <person name="Wangdi T."/>
            <person name="Weiand M."/>
            <person name="Wilkinson J."/>
            <person name="Wilson A."/>
            <person name="Yadav S."/>
            <person name="Young G."/>
            <person name="Yu Q."/>
            <person name="Zembek L."/>
            <person name="Zhong D."/>
            <person name="Zimmer A."/>
            <person name="Zwirko Z."/>
            <person name="Jaffe D.B."/>
            <person name="Alvarez P."/>
            <person name="Brockman W."/>
            <person name="Butler J."/>
            <person name="Chin C."/>
            <person name="Gnerre S."/>
            <person name="Grabherr M."/>
            <person name="Kleber M."/>
            <person name="Mauceli E."/>
            <person name="MacCallum I."/>
        </authorList>
    </citation>
    <scope>NUCLEOTIDE SEQUENCE [LARGE SCALE GENOMIC DNA]</scope>
    <source>
        <strain evidence="4">Tucson 15287-2541.00</strain>
    </source>
</reference>
<dbReference type="HOGENOM" id="CLU_039187_2_0_1"/>
<dbReference type="eggNOG" id="KOG3224">
    <property type="taxonomic scope" value="Eukaryota"/>
</dbReference>
<protein>
    <recommendedName>
        <fullName evidence="2">TIP41-like protein</fullName>
    </recommendedName>
</protein>
<dbReference type="OrthoDB" id="10253878at2759"/>
<dbReference type="KEGG" id="dgr:6564870"/>
<evidence type="ECO:0000313" key="4">
    <source>
        <dbReference type="Proteomes" id="UP000001070"/>
    </source>
</evidence>